<feature type="compositionally biased region" description="Basic and acidic residues" evidence="1">
    <location>
        <begin position="305"/>
        <end position="319"/>
    </location>
</feature>
<feature type="compositionally biased region" description="Polar residues" evidence="1">
    <location>
        <begin position="31"/>
        <end position="40"/>
    </location>
</feature>
<reference evidence="2" key="1">
    <citation type="submission" date="2022-07" db="EMBL/GenBank/DDBJ databases">
        <title>The genome of Lyophyllum shimeji provides insight into the initial evolution of ectomycorrhizal fungal genome.</title>
        <authorList>
            <person name="Kobayashi Y."/>
            <person name="Shibata T."/>
            <person name="Hirakawa H."/>
            <person name="Shigenobu S."/>
            <person name="Nishiyama T."/>
            <person name="Yamada A."/>
            <person name="Hasebe M."/>
            <person name="Kawaguchi M."/>
        </authorList>
    </citation>
    <scope>NUCLEOTIDE SEQUENCE</scope>
    <source>
        <strain evidence="2">AT787</strain>
    </source>
</reference>
<feature type="region of interest" description="Disordered" evidence="1">
    <location>
        <begin position="1"/>
        <end position="49"/>
    </location>
</feature>
<keyword evidence="3" id="KW-1185">Reference proteome</keyword>
<feature type="compositionally biased region" description="Gly residues" evidence="1">
    <location>
        <begin position="344"/>
        <end position="356"/>
    </location>
</feature>
<evidence type="ECO:0000256" key="1">
    <source>
        <dbReference type="SAM" id="MobiDB-lite"/>
    </source>
</evidence>
<dbReference type="AlphaFoldDB" id="A0A9P3URR8"/>
<sequence length="364" mass="39348">MHTSSSSSSSINYRPTPSRFVANLPHPMLRSRSNTNTTHPHPSRASTTSLSLTLLPPSAASTQTQNTQPAYKQPALAYYIIKSKYRISWECAELGSGSAGAERAGPSSNLGAGEAITLDGGDNSKPPTLVLPRQVSMSVSVLNKGRSAVALLLSHRAISPNGIHPPRTGTTPSHLAALLRRVDIQREEKSSKLSKISLLPQHILPLPPAVLRPPPAQRPPPPVDMTLIDQPPTPASQPPVLKGYLNKYTNVVKGYNTWVRAQVRHLLILPEPARRDRRLTRVHRVDEDRRAQAFHDRPVPVPSARRREPEVVHEGEPPRRGCAVDGRAGKECRVVVREGEGDASEGGAGEGKGAGGVRRAIRVG</sequence>
<gene>
    <name evidence="2" type="ORF">LshimejAT787_2200770</name>
</gene>
<feature type="region of interest" description="Disordered" evidence="1">
    <location>
        <begin position="300"/>
        <end position="324"/>
    </location>
</feature>
<evidence type="ECO:0000313" key="2">
    <source>
        <dbReference type="EMBL" id="GLB45414.1"/>
    </source>
</evidence>
<dbReference type="OrthoDB" id="2554322at2759"/>
<organism evidence="2 3">
    <name type="scientific">Lyophyllum shimeji</name>
    <name type="common">Hon-shimeji</name>
    <name type="synonym">Tricholoma shimeji</name>
    <dbReference type="NCBI Taxonomy" id="47721"/>
    <lineage>
        <taxon>Eukaryota</taxon>
        <taxon>Fungi</taxon>
        <taxon>Dikarya</taxon>
        <taxon>Basidiomycota</taxon>
        <taxon>Agaricomycotina</taxon>
        <taxon>Agaricomycetes</taxon>
        <taxon>Agaricomycetidae</taxon>
        <taxon>Agaricales</taxon>
        <taxon>Tricholomatineae</taxon>
        <taxon>Lyophyllaceae</taxon>
        <taxon>Lyophyllum</taxon>
    </lineage>
</organism>
<dbReference type="Proteomes" id="UP001063166">
    <property type="component" value="Unassembled WGS sequence"/>
</dbReference>
<proteinExistence type="predicted"/>
<protein>
    <submittedName>
        <fullName evidence="2">Uncharacterized protein</fullName>
    </submittedName>
</protein>
<feature type="region of interest" description="Disordered" evidence="1">
    <location>
        <begin position="338"/>
        <end position="364"/>
    </location>
</feature>
<evidence type="ECO:0000313" key="3">
    <source>
        <dbReference type="Proteomes" id="UP001063166"/>
    </source>
</evidence>
<comment type="caution">
    <text evidence="2">The sequence shown here is derived from an EMBL/GenBank/DDBJ whole genome shotgun (WGS) entry which is preliminary data.</text>
</comment>
<feature type="compositionally biased region" description="Low complexity" evidence="1">
    <location>
        <begin position="1"/>
        <end position="10"/>
    </location>
</feature>
<name>A0A9P3URR8_LYOSH</name>
<accession>A0A9P3URR8</accession>
<dbReference type="EMBL" id="BRPK01000022">
    <property type="protein sequence ID" value="GLB45414.1"/>
    <property type="molecule type" value="Genomic_DNA"/>
</dbReference>